<proteinExistence type="predicted"/>
<evidence type="ECO:0000259" key="1">
    <source>
        <dbReference type="SMART" id="SM01078"/>
    </source>
</evidence>
<reference evidence="2 3" key="1">
    <citation type="submission" date="2020-04" db="EMBL/GenBank/DDBJ databases">
        <title>Genomic insights into acetone-butanol-ethanol (ABE) fermentation by sequencing solventogenic clostridia strains.</title>
        <authorList>
            <person name="Brown S."/>
        </authorList>
    </citation>
    <scope>NUCLEOTIDE SEQUENCE [LARGE SCALE GENOMIC DNA]</scope>
    <source>
        <strain evidence="2 3">DJ011</strain>
    </source>
</reference>
<evidence type="ECO:0000313" key="2">
    <source>
        <dbReference type="EMBL" id="MBC2398210.1"/>
    </source>
</evidence>
<accession>A0A923ECV4</accession>
<evidence type="ECO:0000313" key="3">
    <source>
        <dbReference type="Proteomes" id="UP000563151"/>
    </source>
</evidence>
<dbReference type="EMBL" id="JAAZWO010000011">
    <property type="protein sequence ID" value="MBC2398210.1"/>
    <property type="molecule type" value="Genomic_DNA"/>
</dbReference>
<feature type="domain" description="CGGC" evidence="1">
    <location>
        <begin position="2"/>
        <end position="107"/>
    </location>
</feature>
<dbReference type="Proteomes" id="UP000563151">
    <property type="component" value="Unassembled WGS sequence"/>
</dbReference>
<dbReference type="SMART" id="SM01078">
    <property type="entry name" value="CGGC"/>
    <property type="match status" value="1"/>
</dbReference>
<dbReference type="InterPro" id="IPR014925">
    <property type="entry name" value="CGGC_dom"/>
</dbReference>
<name>A0A923ECV4_CLOTT</name>
<comment type="caution">
    <text evidence="2">The sequence shown here is derived from an EMBL/GenBank/DDBJ whole genome shotgun (WGS) entry which is preliminary data.</text>
</comment>
<protein>
    <submittedName>
        <fullName evidence="2">CGGC domain-containing protein</fullName>
    </submittedName>
</protein>
<keyword evidence="3" id="KW-1185">Reference proteome</keyword>
<gene>
    <name evidence="2" type="ORF">HGG79_10540</name>
</gene>
<dbReference type="Pfam" id="PF08821">
    <property type="entry name" value="CGGC"/>
    <property type="match status" value="1"/>
</dbReference>
<dbReference type="RefSeq" id="WP_035145637.1">
    <property type="nucleotide sequence ID" value="NZ_JAAZWO010000011.1"/>
</dbReference>
<sequence length="107" mass="12157">MAIAIMACRKLIGKCSGTGCFKAYNNCKVAFEIYKDKKPLLASFFYCSGCKETKGTDEDWEHKITQLKSNNVDTIHLALCINVECDEYEKHEEILKNEGFKIVRGSH</sequence>
<organism evidence="2 3">
    <name type="scientific">Clostridium tetanomorphum</name>
    <dbReference type="NCBI Taxonomy" id="1553"/>
    <lineage>
        <taxon>Bacteria</taxon>
        <taxon>Bacillati</taxon>
        <taxon>Bacillota</taxon>
        <taxon>Clostridia</taxon>
        <taxon>Eubacteriales</taxon>
        <taxon>Clostridiaceae</taxon>
        <taxon>Clostridium</taxon>
    </lineage>
</organism>
<dbReference type="AlphaFoldDB" id="A0A923ECV4"/>